<gene>
    <name evidence="1" type="ORF">BaRGS_00021033</name>
</gene>
<name>A0ABD0KKL8_9CAEN</name>
<protein>
    <submittedName>
        <fullName evidence="1">Uncharacterized protein</fullName>
    </submittedName>
</protein>
<dbReference type="AlphaFoldDB" id="A0ABD0KKL8"/>
<evidence type="ECO:0000313" key="1">
    <source>
        <dbReference type="EMBL" id="KAK7487766.1"/>
    </source>
</evidence>
<reference evidence="1 2" key="1">
    <citation type="journal article" date="2023" name="Sci. Data">
        <title>Genome assembly of the Korean intertidal mud-creeper Batillaria attramentaria.</title>
        <authorList>
            <person name="Patra A.K."/>
            <person name="Ho P.T."/>
            <person name="Jun S."/>
            <person name="Lee S.J."/>
            <person name="Kim Y."/>
            <person name="Won Y.J."/>
        </authorList>
    </citation>
    <scope>NUCLEOTIDE SEQUENCE [LARGE SCALE GENOMIC DNA]</scope>
    <source>
        <strain evidence="1">Wonlab-2016</strain>
    </source>
</reference>
<keyword evidence="2" id="KW-1185">Reference proteome</keyword>
<feature type="non-terminal residue" evidence="1">
    <location>
        <position position="66"/>
    </location>
</feature>
<evidence type="ECO:0000313" key="2">
    <source>
        <dbReference type="Proteomes" id="UP001519460"/>
    </source>
</evidence>
<accession>A0ABD0KKL8</accession>
<sequence>MELSTDGGEESRSSYFIMVVPGTHLTAITSIVFDAEKKGNGGYIFGREGVGYRPKRMGRWGTYNYG</sequence>
<dbReference type="EMBL" id="JACVVK020000160">
    <property type="protein sequence ID" value="KAK7487766.1"/>
    <property type="molecule type" value="Genomic_DNA"/>
</dbReference>
<comment type="caution">
    <text evidence="1">The sequence shown here is derived from an EMBL/GenBank/DDBJ whole genome shotgun (WGS) entry which is preliminary data.</text>
</comment>
<dbReference type="Proteomes" id="UP001519460">
    <property type="component" value="Unassembled WGS sequence"/>
</dbReference>
<organism evidence="1 2">
    <name type="scientific">Batillaria attramentaria</name>
    <dbReference type="NCBI Taxonomy" id="370345"/>
    <lineage>
        <taxon>Eukaryota</taxon>
        <taxon>Metazoa</taxon>
        <taxon>Spiralia</taxon>
        <taxon>Lophotrochozoa</taxon>
        <taxon>Mollusca</taxon>
        <taxon>Gastropoda</taxon>
        <taxon>Caenogastropoda</taxon>
        <taxon>Sorbeoconcha</taxon>
        <taxon>Cerithioidea</taxon>
        <taxon>Batillariidae</taxon>
        <taxon>Batillaria</taxon>
    </lineage>
</organism>
<proteinExistence type="predicted"/>